<evidence type="ECO:0000256" key="6">
    <source>
        <dbReference type="ARBA" id="ARBA00022840"/>
    </source>
</evidence>
<dbReference type="InterPro" id="IPR050249">
    <property type="entry name" value="Pseudomonas-type_ThrB"/>
</dbReference>
<evidence type="ECO:0000256" key="3">
    <source>
        <dbReference type="ARBA" id="ARBA00022697"/>
    </source>
</evidence>
<reference evidence="10" key="1">
    <citation type="submission" date="2024-05" db="EMBL/GenBank/DDBJ databases">
        <title>Genome sequencing of novel strain.</title>
        <authorList>
            <person name="Ganbat D."/>
            <person name="Ganbat S."/>
            <person name="Lee S.-J."/>
        </authorList>
    </citation>
    <scope>NUCLEOTIDE SEQUENCE</scope>
    <source>
        <strain evidence="10">SMD15-11</strain>
    </source>
</reference>
<keyword evidence="1 8" id="KW-0028">Amino-acid biosynthesis</keyword>
<keyword evidence="2 8" id="KW-0808">Transferase</keyword>
<proteinExistence type="inferred from homology"/>
<feature type="domain" description="Aminoglycoside phosphotransferase" evidence="9">
    <location>
        <begin position="28"/>
        <end position="249"/>
    </location>
</feature>
<evidence type="ECO:0000256" key="4">
    <source>
        <dbReference type="ARBA" id="ARBA00022741"/>
    </source>
</evidence>
<protein>
    <recommendedName>
        <fullName evidence="8">Homoserine kinase</fullName>
        <shortName evidence="8">HK</shortName>
        <shortName evidence="8">HSK</shortName>
        <ecNumber evidence="8">2.7.1.39</ecNumber>
    </recommendedName>
</protein>
<comment type="pathway">
    <text evidence="8">Amino-acid biosynthesis; L-threonine biosynthesis; L-threonine from L-aspartate: step 4/5.</text>
</comment>
<dbReference type="SUPFAM" id="SSF56112">
    <property type="entry name" value="Protein kinase-like (PK-like)"/>
    <property type="match status" value="1"/>
</dbReference>
<dbReference type="PANTHER" id="PTHR21064:SF6">
    <property type="entry name" value="AMINOGLYCOSIDE PHOSPHOTRANSFERASE DOMAIN-CONTAINING PROTEIN"/>
    <property type="match status" value="1"/>
</dbReference>
<comment type="similarity">
    <text evidence="7 8">Belongs to the pseudomonas-type ThrB family.</text>
</comment>
<dbReference type="EMBL" id="CP154858">
    <property type="protein sequence ID" value="XDT71134.1"/>
    <property type="molecule type" value="Genomic_DNA"/>
</dbReference>
<dbReference type="CDD" id="cd05153">
    <property type="entry name" value="HomoserineK_II"/>
    <property type="match status" value="1"/>
</dbReference>
<evidence type="ECO:0000256" key="1">
    <source>
        <dbReference type="ARBA" id="ARBA00022605"/>
    </source>
</evidence>
<dbReference type="InterPro" id="IPR005280">
    <property type="entry name" value="Homoserine_kinase_II"/>
</dbReference>
<organism evidence="10">
    <name type="scientific">Thermohahella caldifontis</name>
    <dbReference type="NCBI Taxonomy" id="3142973"/>
    <lineage>
        <taxon>Bacteria</taxon>
        <taxon>Pseudomonadati</taxon>
        <taxon>Pseudomonadota</taxon>
        <taxon>Gammaproteobacteria</taxon>
        <taxon>Oceanospirillales</taxon>
        <taxon>Hahellaceae</taxon>
        <taxon>Thermohahella</taxon>
    </lineage>
</organism>
<evidence type="ECO:0000256" key="5">
    <source>
        <dbReference type="ARBA" id="ARBA00022777"/>
    </source>
</evidence>
<dbReference type="PANTHER" id="PTHR21064">
    <property type="entry name" value="AMINOGLYCOSIDE PHOSPHOTRANSFERASE DOMAIN-CONTAINING PROTEIN-RELATED"/>
    <property type="match status" value="1"/>
</dbReference>
<dbReference type="AlphaFoldDB" id="A0AB39USV9"/>
<name>A0AB39USV9_9GAMM</name>
<keyword evidence="6 8" id="KW-0067">ATP-binding</keyword>
<dbReference type="HAMAP" id="MF_00301">
    <property type="entry name" value="Homoser_kinase_2"/>
    <property type="match status" value="1"/>
</dbReference>
<dbReference type="Gene3D" id="3.30.200.20">
    <property type="entry name" value="Phosphorylase Kinase, domain 1"/>
    <property type="match status" value="1"/>
</dbReference>
<dbReference type="Gene3D" id="3.90.1200.10">
    <property type="match status" value="1"/>
</dbReference>
<dbReference type="RefSeq" id="WP_369600173.1">
    <property type="nucleotide sequence ID" value="NZ_CP154858.1"/>
</dbReference>
<evidence type="ECO:0000256" key="2">
    <source>
        <dbReference type="ARBA" id="ARBA00022679"/>
    </source>
</evidence>
<accession>A0AB39USV9</accession>
<dbReference type="KEGG" id="tcd:AAIA72_09980"/>
<keyword evidence="3 8" id="KW-0791">Threonine biosynthesis</keyword>
<evidence type="ECO:0000313" key="10">
    <source>
        <dbReference type="EMBL" id="XDT71134.1"/>
    </source>
</evidence>
<evidence type="ECO:0000256" key="8">
    <source>
        <dbReference type="HAMAP-Rule" id="MF_00301"/>
    </source>
</evidence>
<dbReference type="GO" id="GO:0004413">
    <property type="term" value="F:homoserine kinase activity"/>
    <property type="evidence" value="ECO:0007669"/>
    <property type="project" value="UniProtKB-UniRule"/>
</dbReference>
<sequence>MAVYTEVAPDMLAPVLARFFPEGRLSGLTPISAGIENTNYFLDVELGGETRRLVLTLFETLPPKTLPFFARLTTRLAHAGLPVPAPLTDVDGNWVFRVAAKPALLLPCMPGRHVTTPDDAQRRALGAFMAAMHGLTAGLPGDPHPRDLRWMREVLAVLPEAARGEVSEAVERWAGEAEDVATLPEGIVHGDLFVDNALFEGDRLTGVIDFYHAARAPLLFDVAVALNDWCFGKDDYDDAACRALLSGYRPFTDADIDLFPAVLRLAALRFWLSRLRSLHSLGYQHEAKAGDTLKDPEQMAQRYRAACRLGVSRVRDWLAGS</sequence>
<comment type="catalytic activity">
    <reaction evidence="8">
        <text>L-homoserine + ATP = O-phospho-L-homoserine + ADP + H(+)</text>
        <dbReference type="Rhea" id="RHEA:13985"/>
        <dbReference type="ChEBI" id="CHEBI:15378"/>
        <dbReference type="ChEBI" id="CHEBI:30616"/>
        <dbReference type="ChEBI" id="CHEBI:57476"/>
        <dbReference type="ChEBI" id="CHEBI:57590"/>
        <dbReference type="ChEBI" id="CHEBI:456216"/>
        <dbReference type="EC" id="2.7.1.39"/>
    </reaction>
</comment>
<dbReference type="InterPro" id="IPR002575">
    <property type="entry name" value="Aminoglycoside_PTrfase"/>
</dbReference>
<evidence type="ECO:0000259" key="9">
    <source>
        <dbReference type="Pfam" id="PF01636"/>
    </source>
</evidence>
<keyword evidence="4 8" id="KW-0547">Nucleotide-binding</keyword>
<dbReference type="GO" id="GO:0005524">
    <property type="term" value="F:ATP binding"/>
    <property type="evidence" value="ECO:0007669"/>
    <property type="project" value="UniProtKB-KW"/>
</dbReference>
<dbReference type="EC" id="2.7.1.39" evidence="8"/>
<gene>
    <name evidence="8" type="primary">thrB</name>
    <name evidence="10" type="ORF">AAIA72_09980</name>
</gene>
<dbReference type="GO" id="GO:0009088">
    <property type="term" value="P:threonine biosynthetic process"/>
    <property type="evidence" value="ECO:0007669"/>
    <property type="project" value="UniProtKB-UniRule"/>
</dbReference>
<dbReference type="Pfam" id="PF01636">
    <property type="entry name" value="APH"/>
    <property type="match status" value="1"/>
</dbReference>
<dbReference type="InterPro" id="IPR011009">
    <property type="entry name" value="Kinase-like_dom_sf"/>
</dbReference>
<keyword evidence="5 8" id="KW-0418">Kinase</keyword>
<evidence type="ECO:0000256" key="7">
    <source>
        <dbReference type="ARBA" id="ARBA00038240"/>
    </source>
</evidence>